<organism evidence="2 3">
    <name type="scientific">Intrasporangium calvum (strain ATCC 23552 / DSM 43043 / JCM 3097 / NBRC 12989 / NCIMB 10167 / NRRL B-3866 / 7 KIP)</name>
    <dbReference type="NCBI Taxonomy" id="710696"/>
    <lineage>
        <taxon>Bacteria</taxon>
        <taxon>Bacillati</taxon>
        <taxon>Actinomycetota</taxon>
        <taxon>Actinomycetes</taxon>
        <taxon>Micrococcales</taxon>
        <taxon>Intrasporangiaceae</taxon>
        <taxon>Intrasporangium</taxon>
    </lineage>
</organism>
<dbReference type="Proteomes" id="UP000008914">
    <property type="component" value="Chromosome"/>
</dbReference>
<evidence type="ECO:0000313" key="2">
    <source>
        <dbReference type="EMBL" id="ADU49603.1"/>
    </source>
</evidence>
<evidence type="ECO:0000256" key="1">
    <source>
        <dbReference type="SAM" id="MobiDB-lite"/>
    </source>
</evidence>
<keyword evidence="3" id="KW-1185">Reference proteome</keyword>
<protein>
    <submittedName>
        <fullName evidence="2">Uncharacterized protein</fullName>
    </submittedName>
</protein>
<feature type="region of interest" description="Disordered" evidence="1">
    <location>
        <begin position="56"/>
        <end position="80"/>
    </location>
</feature>
<accession>E6SCJ9</accession>
<proteinExistence type="predicted"/>
<feature type="compositionally biased region" description="Low complexity" evidence="1">
    <location>
        <begin position="59"/>
        <end position="70"/>
    </location>
</feature>
<evidence type="ECO:0000313" key="3">
    <source>
        <dbReference type="Proteomes" id="UP000008914"/>
    </source>
</evidence>
<gene>
    <name evidence="2" type="ordered locus">Intca_3117</name>
</gene>
<reference evidence="2 3" key="1">
    <citation type="journal article" date="2010" name="Stand. Genomic Sci.">
        <title>Complete genome sequence of Intrasporangium calvum type strain (7 KIP).</title>
        <authorList>
            <person name="Del Rio T.G."/>
            <person name="Chertkov O."/>
            <person name="Yasawong M."/>
            <person name="Lucas S."/>
            <person name="Deshpande S."/>
            <person name="Cheng J.F."/>
            <person name="Detter C."/>
            <person name="Tapia R."/>
            <person name="Han C."/>
            <person name="Goodwin L."/>
            <person name="Pitluck S."/>
            <person name="Liolios K."/>
            <person name="Ivanova N."/>
            <person name="Mavromatis K."/>
            <person name="Pati A."/>
            <person name="Chen A."/>
            <person name="Palaniappan K."/>
            <person name="Land M."/>
            <person name="Hauser L."/>
            <person name="Chang Y.J."/>
            <person name="Jeffries C.D."/>
            <person name="Rohde M."/>
            <person name="Pukall R."/>
            <person name="Sikorski J."/>
            <person name="Goker M."/>
            <person name="Woyke T."/>
            <person name="Bristow J."/>
            <person name="Eisen J.A."/>
            <person name="Markowitz V."/>
            <person name="Hugenholtz P."/>
            <person name="Kyrpides N.C."/>
            <person name="Klenk H.P."/>
            <person name="Lapidus A."/>
        </authorList>
    </citation>
    <scope>NUCLEOTIDE SEQUENCE [LARGE SCALE GENOMIC DNA]</scope>
    <source>
        <strain evidence="3">ATCC 23552 / DSM 43043 / JCM 3097 / NBRC 12989 / 7 KIP</strain>
    </source>
</reference>
<dbReference type="AlphaFoldDB" id="E6SCJ9"/>
<feature type="compositionally biased region" description="Pro residues" evidence="1">
    <location>
        <begin position="71"/>
        <end position="80"/>
    </location>
</feature>
<dbReference type="EMBL" id="CP002343">
    <property type="protein sequence ID" value="ADU49603.1"/>
    <property type="molecule type" value="Genomic_DNA"/>
</dbReference>
<dbReference type="HOGENOM" id="CLU_2585011_0_0_11"/>
<sequence length="80" mass="8715">MSLGLMSSTNAMAFARGWEKPRRGRKPRRESLLEELVEKASSLNDRQLERAVAYLDGLSDSAPKPGAGPADPAPKRPPAR</sequence>
<name>E6SCJ9_INTC7</name>
<dbReference type="KEGG" id="ica:Intca_3117"/>